<gene>
    <name evidence="2" type="ORF">G2W53_001422</name>
</gene>
<organism evidence="2 3">
    <name type="scientific">Senna tora</name>
    <dbReference type="NCBI Taxonomy" id="362788"/>
    <lineage>
        <taxon>Eukaryota</taxon>
        <taxon>Viridiplantae</taxon>
        <taxon>Streptophyta</taxon>
        <taxon>Embryophyta</taxon>
        <taxon>Tracheophyta</taxon>
        <taxon>Spermatophyta</taxon>
        <taxon>Magnoliopsida</taxon>
        <taxon>eudicotyledons</taxon>
        <taxon>Gunneridae</taxon>
        <taxon>Pentapetalae</taxon>
        <taxon>rosids</taxon>
        <taxon>fabids</taxon>
        <taxon>Fabales</taxon>
        <taxon>Fabaceae</taxon>
        <taxon>Caesalpinioideae</taxon>
        <taxon>Cassia clade</taxon>
        <taxon>Senna</taxon>
    </lineage>
</organism>
<dbReference type="InterPro" id="IPR053151">
    <property type="entry name" value="RNase_H-like"/>
</dbReference>
<accession>A0A835CMJ6</accession>
<dbReference type="OrthoDB" id="1436258at2759"/>
<dbReference type="EMBL" id="JAAIUW010000001">
    <property type="protein sequence ID" value="KAF7844517.1"/>
    <property type="molecule type" value="Genomic_DNA"/>
</dbReference>
<dbReference type="Proteomes" id="UP000634136">
    <property type="component" value="Unassembled WGS sequence"/>
</dbReference>
<proteinExistence type="predicted"/>
<protein>
    <submittedName>
        <fullName evidence="2">Ribonuclease H</fullName>
    </submittedName>
</protein>
<dbReference type="PANTHER" id="PTHR47723">
    <property type="entry name" value="OS05G0353850 PROTEIN"/>
    <property type="match status" value="1"/>
</dbReference>
<dbReference type="Gene3D" id="3.30.420.10">
    <property type="entry name" value="Ribonuclease H-like superfamily/Ribonuclease H"/>
    <property type="match status" value="1"/>
</dbReference>
<dbReference type="InterPro" id="IPR012337">
    <property type="entry name" value="RNaseH-like_sf"/>
</dbReference>
<evidence type="ECO:0000313" key="2">
    <source>
        <dbReference type="EMBL" id="KAF7844517.1"/>
    </source>
</evidence>
<dbReference type="Pfam" id="PF13456">
    <property type="entry name" value="RVT_3"/>
    <property type="match status" value="1"/>
</dbReference>
<sequence length="122" mass="13636">MAPGFVCNIRVCGVVDSELWGMFKGLEVAWNHGCRKVYLASDSKLAMDTVVNGVEGSHSAAPMVERIRRLVKRRWDVEIAHTYREANKLKSLTFWLFIVKSTEVKGKSSLMSIALFACGLKS</sequence>
<name>A0A835CMJ6_9FABA</name>
<dbReference type="SUPFAM" id="SSF53098">
    <property type="entry name" value="Ribonuclease H-like"/>
    <property type="match status" value="1"/>
</dbReference>
<dbReference type="PANTHER" id="PTHR47723:SF13">
    <property type="entry name" value="PUTATIVE-RELATED"/>
    <property type="match status" value="1"/>
</dbReference>
<dbReference type="InterPro" id="IPR036397">
    <property type="entry name" value="RNaseH_sf"/>
</dbReference>
<dbReference type="InterPro" id="IPR044730">
    <property type="entry name" value="RNase_H-like_dom_plant"/>
</dbReference>
<comment type="caution">
    <text evidence="2">The sequence shown here is derived from an EMBL/GenBank/DDBJ whole genome shotgun (WGS) entry which is preliminary data.</text>
</comment>
<dbReference type="AlphaFoldDB" id="A0A835CMJ6"/>
<reference evidence="2" key="1">
    <citation type="submission" date="2020-09" db="EMBL/GenBank/DDBJ databases">
        <title>Genome-Enabled Discovery of Anthraquinone Biosynthesis in Senna tora.</title>
        <authorList>
            <person name="Kang S.-H."/>
            <person name="Pandey R.P."/>
            <person name="Lee C.-M."/>
            <person name="Sim J.-S."/>
            <person name="Jeong J.-T."/>
            <person name="Choi B.-S."/>
            <person name="Jung M."/>
            <person name="Ginzburg D."/>
            <person name="Zhao K."/>
            <person name="Won S.Y."/>
            <person name="Oh T.-J."/>
            <person name="Yu Y."/>
            <person name="Kim N.-H."/>
            <person name="Lee O.R."/>
            <person name="Lee T.-H."/>
            <person name="Bashyal P."/>
            <person name="Kim T.-S."/>
            <person name="Lee W.-H."/>
            <person name="Kawkins C."/>
            <person name="Kim C.-K."/>
            <person name="Kim J.S."/>
            <person name="Ahn B.O."/>
            <person name="Rhee S.Y."/>
            <person name="Sohng J.K."/>
        </authorList>
    </citation>
    <scope>NUCLEOTIDE SEQUENCE</scope>
    <source>
        <tissue evidence="2">Leaf</tissue>
    </source>
</reference>
<dbReference type="GO" id="GO:0003676">
    <property type="term" value="F:nucleic acid binding"/>
    <property type="evidence" value="ECO:0007669"/>
    <property type="project" value="InterPro"/>
</dbReference>
<evidence type="ECO:0000313" key="3">
    <source>
        <dbReference type="Proteomes" id="UP000634136"/>
    </source>
</evidence>
<feature type="domain" description="RNase H type-1" evidence="1">
    <location>
        <begin position="16"/>
        <end position="88"/>
    </location>
</feature>
<evidence type="ECO:0000259" key="1">
    <source>
        <dbReference type="Pfam" id="PF13456"/>
    </source>
</evidence>
<keyword evidence="3" id="KW-1185">Reference proteome</keyword>
<dbReference type="InterPro" id="IPR002156">
    <property type="entry name" value="RNaseH_domain"/>
</dbReference>
<dbReference type="GO" id="GO:0004523">
    <property type="term" value="F:RNA-DNA hybrid ribonuclease activity"/>
    <property type="evidence" value="ECO:0007669"/>
    <property type="project" value="InterPro"/>
</dbReference>
<dbReference type="CDD" id="cd06222">
    <property type="entry name" value="RNase_H_like"/>
    <property type="match status" value="1"/>
</dbReference>